<feature type="region of interest" description="Disordered" evidence="1">
    <location>
        <begin position="486"/>
        <end position="631"/>
    </location>
</feature>
<dbReference type="Pfam" id="PF10536">
    <property type="entry name" value="PMD"/>
    <property type="match status" value="1"/>
</dbReference>
<evidence type="ECO:0000259" key="2">
    <source>
        <dbReference type="Pfam" id="PF10536"/>
    </source>
</evidence>
<dbReference type="PANTHER" id="PTHR46033">
    <property type="entry name" value="PROTEIN MAIN-LIKE 2"/>
    <property type="match status" value="1"/>
</dbReference>
<sequence>MASSSSNPPPDPAMASGGDSQNPMADTESVVEGTMDGEGSDPSRFSPVPEDDRESFVFPLLDPWYDNGGNFPYVPSKVSPPLPDWEWMLRGQEVTADKVWVPPLSSISDLKIQRGDIQPVPIDFEFPCSASADWSHWVADEFLDADFCGLLEQVGVAEAILLSWSCNMYRDTEMLRQILRRWCASTHTFFFSWGEFTITLEDVENHWMLPVLGDMDPSMIEMSKEETRVEQALMARSNTRINAWSLYFAKGTDHPIRCAAFVTYWLSLQTFLWEHSLNYQEVGNDNSQIREKFKNMSRHILSRYPDLRVNLPLVYRWVGLRVKDSDLVPSLDFEECVVWRPYSYCYTGFSCHSVLYWFSDIASQSFELLSDDTKSLTYLSAVNPGWLPVWSSKGVEYTHYCANRVRKQFGLDQGVPGSPSETLPQVPSVAPFLRDQALDYWNQFVSHMVIPCGGRLGICIVAMQEYWLRVDAAMADYIGQGRRTGVPLPNHHAHPVTEEWQKLDSKRGKGGKKVDSSRGDSSPATVKKKSKSAAKTPSKRPKVAMNMSMIPPSELGDRSPIAPGTSKKSAVKTSKAQKKLVVGSQGESAEEAPISSKETESSAVRKKSTPLSVKAASKSQSKSVIAPKKAKGKSIEKSAVTCSSPDEKSLVESATHAEKGSAIPIEKGSAAPIPLSTMYDRTRSKRKAVVEQAKSKTKRKVGGEAEGSDWTPIVIEVELSGDDDVVDTITEMAEKDKDVVEGQGTALQITGDDTSVDKGNSGNIMADEIPGVVVSNEDILAMADEVVHEVAPIMIDKVSVGWIDEAHVGTADIVHVDTADEIRDRTYGVIPIVATSNVTVIAGSTAGDSHAQDVDSIDSEDTVLAKPQPLQIIPFSTRHDESRITDPIESRVSSPSVRMASIMEGISLFGVAPRFERVLREESSTVVVGDHSLSRALINGSQVPALEGTSIQDVDGGGMADTEVHGVDTVPAGDISLVDESGKAPVPMEKEKEGVAHVLSAAASSSQTQSAVEMVIPGEVAAFFERFEKRAPNPYPDWHFWRFEGPLIAYGDFWVYQDAVPLLQRLTAKFGDFTTHFKFGAGFGGPMLSLLGSVLADMRRTSFKTLSESQILSWRSVMQDLIAVGFDLDFMLEHLRKVACRFFSKTIANEIKIVQDQISSLQSTLAVLVSYQGELMSAVAASPEVDEVVSPIDGLFD</sequence>
<evidence type="ECO:0000313" key="3">
    <source>
        <dbReference type="EMBL" id="SPC97511.1"/>
    </source>
</evidence>
<feature type="compositionally biased region" description="Low complexity" evidence="1">
    <location>
        <begin position="565"/>
        <end position="574"/>
    </location>
</feature>
<evidence type="ECO:0000256" key="1">
    <source>
        <dbReference type="SAM" id="MobiDB-lite"/>
    </source>
</evidence>
<protein>
    <recommendedName>
        <fullName evidence="2">Aminotransferase-like plant mobile domain-containing protein</fullName>
    </recommendedName>
</protein>
<dbReference type="PANTHER" id="PTHR46033:SF80">
    <property type="entry name" value="PROTEIN MAIN-LIKE 2-LIKE"/>
    <property type="match status" value="1"/>
</dbReference>
<feature type="domain" description="Aminotransferase-like plant mobile" evidence="2">
    <location>
        <begin position="155"/>
        <end position="272"/>
    </location>
</feature>
<feature type="compositionally biased region" description="Basic and acidic residues" evidence="1">
    <location>
        <begin position="495"/>
        <end position="518"/>
    </location>
</feature>
<feature type="compositionally biased region" description="Basic residues" evidence="1">
    <location>
        <begin position="526"/>
        <end position="542"/>
    </location>
</feature>
<accession>A0A2N9GE31</accession>
<dbReference type="AlphaFoldDB" id="A0A2N9GE31"/>
<feature type="region of interest" description="Disordered" evidence="1">
    <location>
        <begin position="1"/>
        <end position="51"/>
    </location>
</feature>
<reference evidence="3" key="1">
    <citation type="submission" date="2018-02" db="EMBL/GenBank/DDBJ databases">
        <authorList>
            <person name="Cohen D.B."/>
            <person name="Kent A.D."/>
        </authorList>
    </citation>
    <scope>NUCLEOTIDE SEQUENCE</scope>
</reference>
<organism evidence="3">
    <name type="scientific">Fagus sylvatica</name>
    <name type="common">Beechnut</name>
    <dbReference type="NCBI Taxonomy" id="28930"/>
    <lineage>
        <taxon>Eukaryota</taxon>
        <taxon>Viridiplantae</taxon>
        <taxon>Streptophyta</taxon>
        <taxon>Embryophyta</taxon>
        <taxon>Tracheophyta</taxon>
        <taxon>Spermatophyta</taxon>
        <taxon>Magnoliopsida</taxon>
        <taxon>eudicotyledons</taxon>
        <taxon>Gunneridae</taxon>
        <taxon>Pentapetalae</taxon>
        <taxon>rosids</taxon>
        <taxon>fabids</taxon>
        <taxon>Fagales</taxon>
        <taxon>Fagaceae</taxon>
        <taxon>Fagus</taxon>
    </lineage>
</organism>
<dbReference type="EMBL" id="OIVN01001779">
    <property type="protein sequence ID" value="SPC97511.1"/>
    <property type="molecule type" value="Genomic_DNA"/>
</dbReference>
<feature type="compositionally biased region" description="Low complexity" evidence="1">
    <location>
        <begin position="612"/>
        <end position="624"/>
    </location>
</feature>
<name>A0A2N9GE31_FAGSY</name>
<dbReference type="InterPro" id="IPR019557">
    <property type="entry name" value="AminoTfrase-like_pln_mobile"/>
</dbReference>
<gene>
    <name evidence="3" type="ORF">FSB_LOCUS25393</name>
</gene>
<dbReference type="InterPro" id="IPR044824">
    <property type="entry name" value="MAIN-like"/>
</dbReference>
<proteinExistence type="predicted"/>
<dbReference type="GO" id="GO:0010073">
    <property type="term" value="P:meristem maintenance"/>
    <property type="evidence" value="ECO:0007669"/>
    <property type="project" value="InterPro"/>
</dbReference>